<evidence type="ECO:0000256" key="4">
    <source>
        <dbReference type="ARBA" id="ARBA00022490"/>
    </source>
</evidence>
<dbReference type="RefSeq" id="WP_408977608.1">
    <property type="nucleotide sequence ID" value="NZ_JBJUVG010000008.1"/>
</dbReference>
<sequence>MLIQGLQLAYFRNYRRVDISPAPVLNLLIGPNGQGKTNLIESLYTLSVGHGFRAAKDRDLIYHGAEAARLKAIIQAEGSRRQLPLELAFNGHAKRWRLNGVSYRQLQDLPDRLLAVLFTPDDLAVVKGSPDERRRFLDRELGLVNPGYDLERRKYRKLLAQRNELLKDIRAGRAETGQLSVWDRNLAQSGARLIADRLDFLRHLVPRARQVHEHMARKAGFNITYQASLGAQVKNEGAEDLERLFLEALADQRQHDIRAGSTSIGPHRDDLVFYASQEDLRTFGSQGQQRTAILALKLAEVDVIRQRCGSQPILLLDDVLSELDPIRQRLLLEAVVDQDLQTFISSTHLDLSHELFKNSKVFSVQEGNIIPKG</sequence>
<evidence type="ECO:0000256" key="5">
    <source>
        <dbReference type="ARBA" id="ARBA00022705"/>
    </source>
</evidence>
<dbReference type="SUPFAM" id="SSF52540">
    <property type="entry name" value="P-loop containing nucleoside triphosphate hydrolases"/>
    <property type="match status" value="1"/>
</dbReference>
<keyword evidence="9 12" id="KW-0238">DNA-binding</keyword>
<keyword evidence="4 12" id="KW-0963">Cytoplasm</keyword>
<keyword evidence="7 12" id="KW-0227">DNA damage</keyword>
<evidence type="ECO:0000256" key="7">
    <source>
        <dbReference type="ARBA" id="ARBA00022763"/>
    </source>
</evidence>
<dbReference type="Pfam" id="PF02463">
    <property type="entry name" value="SMC_N"/>
    <property type="match status" value="1"/>
</dbReference>
<dbReference type="Gene3D" id="1.20.1050.90">
    <property type="entry name" value="RecF/RecN/SMC, N-terminal domain"/>
    <property type="match status" value="1"/>
</dbReference>
<comment type="function">
    <text evidence="12 13">The RecF protein is involved in DNA metabolism; it is required for DNA replication and normal SOS inducibility. RecF binds preferentially to single-stranded, linear DNA. It also seems to bind ATP.</text>
</comment>
<feature type="domain" description="RecF/RecN/SMC N-terminal" evidence="14">
    <location>
        <begin position="3"/>
        <end position="367"/>
    </location>
</feature>
<evidence type="ECO:0000256" key="9">
    <source>
        <dbReference type="ARBA" id="ARBA00023125"/>
    </source>
</evidence>
<dbReference type="PANTHER" id="PTHR32182">
    <property type="entry name" value="DNA REPLICATION AND REPAIR PROTEIN RECF"/>
    <property type="match status" value="1"/>
</dbReference>
<keyword evidence="8 12" id="KW-0067">ATP-binding</keyword>
<accession>A0ABW9GZF0</accession>
<evidence type="ECO:0000259" key="14">
    <source>
        <dbReference type="Pfam" id="PF02463"/>
    </source>
</evidence>
<dbReference type="PROSITE" id="PS00618">
    <property type="entry name" value="RECF_2"/>
    <property type="match status" value="1"/>
</dbReference>
<dbReference type="InterPro" id="IPR003395">
    <property type="entry name" value="RecF/RecN/SMC_N"/>
</dbReference>
<dbReference type="HAMAP" id="MF_00365">
    <property type="entry name" value="RecF"/>
    <property type="match status" value="1"/>
</dbReference>
<protein>
    <recommendedName>
        <fullName evidence="3 12">DNA replication and repair protein RecF</fullName>
    </recommendedName>
</protein>
<dbReference type="InterPro" id="IPR027417">
    <property type="entry name" value="P-loop_NTPase"/>
</dbReference>
<keyword evidence="5 12" id="KW-0235">DNA replication</keyword>
<dbReference type="EMBL" id="JBJUVG010000008">
    <property type="protein sequence ID" value="MFM9413995.1"/>
    <property type="molecule type" value="Genomic_DNA"/>
</dbReference>
<keyword evidence="6 12" id="KW-0547">Nucleotide-binding</keyword>
<dbReference type="Gene3D" id="3.40.50.300">
    <property type="entry name" value="P-loop containing nucleotide triphosphate hydrolases"/>
    <property type="match status" value="1"/>
</dbReference>
<evidence type="ECO:0000256" key="13">
    <source>
        <dbReference type="RuleBase" id="RU000578"/>
    </source>
</evidence>
<evidence type="ECO:0000256" key="11">
    <source>
        <dbReference type="ARBA" id="ARBA00023236"/>
    </source>
</evidence>
<evidence type="ECO:0000256" key="1">
    <source>
        <dbReference type="ARBA" id="ARBA00004496"/>
    </source>
</evidence>
<dbReference type="InterPro" id="IPR018078">
    <property type="entry name" value="DNA-binding_RecF_CS"/>
</dbReference>
<gene>
    <name evidence="12 15" type="primary">recF</name>
    <name evidence="15" type="ORF">ACKQTC_06415</name>
</gene>
<proteinExistence type="inferred from homology"/>
<comment type="caution">
    <text evidence="15">The sequence shown here is derived from an EMBL/GenBank/DDBJ whole genome shotgun (WGS) entry which is preliminary data.</text>
</comment>
<evidence type="ECO:0000256" key="3">
    <source>
        <dbReference type="ARBA" id="ARBA00020170"/>
    </source>
</evidence>
<feature type="binding site" evidence="12">
    <location>
        <begin position="30"/>
        <end position="37"/>
    </location>
    <ligand>
        <name>ATP</name>
        <dbReference type="ChEBI" id="CHEBI:30616"/>
    </ligand>
</feature>
<comment type="subcellular location">
    <subcellularLocation>
        <location evidence="1 12 13">Cytoplasm</location>
    </subcellularLocation>
</comment>
<dbReference type="InterPro" id="IPR001238">
    <property type="entry name" value="DNA-binding_RecF"/>
</dbReference>
<evidence type="ECO:0000256" key="2">
    <source>
        <dbReference type="ARBA" id="ARBA00008016"/>
    </source>
</evidence>
<dbReference type="InterPro" id="IPR042174">
    <property type="entry name" value="RecF_2"/>
</dbReference>
<evidence type="ECO:0000256" key="10">
    <source>
        <dbReference type="ARBA" id="ARBA00023204"/>
    </source>
</evidence>
<evidence type="ECO:0000256" key="6">
    <source>
        <dbReference type="ARBA" id="ARBA00022741"/>
    </source>
</evidence>
<keyword evidence="10 12" id="KW-0234">DNA repair</keyword>
<name>A0ABW9GZF0_9FIRM</name>
<organism evidence="15 16">
    <name type="scientific">Peptococcus simiae</name>
    <dbReference type="NCBI Taxonomy" id="1643805"/>
    <lineage>
        <taxon>Bacteria</taxon>
        <taxon>Bacillati</taxon>
        <taxon>Bacillota</taxon>
        <taxon>Clostridia</taxon>
        <taxon>Eubacteriales</taxon>
        <taxon>Peptococcaceae</taxon>
        <taxon>Peptococcus</taxon>
    </lineage>
</organism>
<dbReference type="PANTHER" id="PTHR32182:SF0">
    <property type="entry name" value="DNA REPLICATION AND REPAIR PROTEIN RECF"/>
    <property type="match status" value="1"/>
</dbReference>
<evidence type="ECO:0000313" key="15">
    <source>
        <dbReference type="EMBL" id="MFM9413995.1"/>
    </source>
</evidence>
<keyword evidence="16" id="KW-1185">Reference proteome</keyword>
<evidence type="ECO:0000256" key="8">
    <source>
        <dbReference type="ARBA" id="ARBA00022840"/>
    </source>
</evidence>
<keyword evidence="11 12" id="KW-0742">SOS response</keyword>
<comment type="similarity">
    <text evidence="2 12 13">Belongs to the RecF family.</text>
</comment>
<reference evidence="15 16" key="1">
    <citation type="journal article" date="2016" name="Int. J. Syst. Evol. Microbiol.">
        <title>Peptococcus simiae sp. nov., isolated from rhesus macaque faeces and emended description of the genus Peptococcus.</title>
        <authorList>
            <person name="Shkoporov A.N."/>
            <person name="Efimov B.A."/>
            <person name="Kondova I."/>
            <person name="Ouwerling B."/>
            <person name="Chaplin A.V."/>
            <person name="Shcherbakova V.A."/>
            <person name="Langermans J.A.M."/>
        </authorList>
    </citation>
    <scope>NUCLEOTIDE SEQUENCE [LARGE SCALE GENOMIC DNA]</scope>
    <source>
        <strain evidence="15 16">M108</strain>
    </source>
</reference>
<evidence type="ECO:0000256" key="12">
    <source>
        <dbReference type="HAMAP-Rule" id="MF_00365"/>
    </source>
</evidence>
<dbReference type="Proteomes" id="UP001631949">
    <property type="component" value="Unassembled WGS sequence"/>
</dbReference>
<dbReference type="NCBIfam" id="TIGR00611">
    <property type="entry name" value="recf"/>
    <property type="match status" value="1"/>
</dbReference>
<evidence type="ECO:0000313" key="16">
    <source>
        <dbReference type="Proteomes" id="UP001631949"/>
    </source>
</evidence>